<comment type="caution">
    <text evidence="5">The sequence shown here is derived from an EMBL/GenBank/DDBJ whole genome shotgun (WGS) entry which is preliminary data.</text>
</comment>
<dbReference type="InterPro" id="IPR019786">
    <property type="entry name" value="Zinc_finger_PHD-type_CS"/>
</dbReference>
<dbReference type="GO" id="GO:0008270">
    <property type="term" value="F:zinc ion binding"/>
    <property type="evidence" value="ECO:0007669"/>
    <property type="project" value="UniProtKB-KW"/>
</dbReference>
<evidence type="ECO:0000313" key="6">
    <source>
        <dbReference type="Proteomes" id="UP000828390"/>
    </source>
</evidence>
<gene>
    <name evidence="5" type="ORF">DPMN_096236</name>
</gene>
<evidence type="ECO:0000256" key="3">
    <source>
        <dbReference type="ARBA" id="ARBA00022833"/>
    </source>
</evidence>
<reference evidence="5" key="1">
    <citation type="journal article" date="2019" name="bioRxiv">
        <title>The Genome of the Zebra Mussel, Dreissena polymorpha: A Resource for Invasive Species Research.</title>
        <authorList>
            <person name="McCartney M.A."/>
            <person name="Auch B."/>
            <person name="Kono T."/>
            <person name="Mallez S."/>
            <person name="Zhang Y."/>
            <person name="Obille A."/>
            <person name="Becker A."/>
            <person name="Abrahante J.E."/>
            <person name="Garbe J."/>
            <person name="Badalamenti J.P."/>
            <person name="Herman A."/>
            <person name="Mangelson H."/>
            <person name="Liachko I."/>
            <person name="Sullivan S."/>
            <person name="Sone E.D."/>
            <person name="Koren S."/>
            <person name="Silverstein K.A.T."/>
            <person name="Beckman K.B."/>
            <person name="Gohl D.M."/>
        </authorList>
    </citation>
    <scope>NUCLEOTIDE SEQUENCE</scope>
    <source>
        <strain evidence="5">Duluth1</strain>
        <tissue evidence="5">Whole animal</tissue>
    </source>
</reference>
<evidence type="ECO:0000256" key="1">
    <source>
        <dbReference type="ARBA" id="ARBA00022723"/>
    </source>
</evidence>
<dbReference type="InterPro" id="IPR013083">
    <property type="entry name" value="Znf_RING/FYVE/PHD"/>
</dbReference>
<evidence type="ECO:0000256" key="2">
    <source>
        <dbReference type="ARBA" id="ARBA00022771"/>
    </source>
</evidence>
<dbReference type="InterPro" id="IPR027417">
    <property type="entry name" value="P-loop_NTPase"/>
</dbReference>
<evidence type="ECO:0000256" key="4">
    <source>
        <dbReference type="SAM" id="MobiDB-lite"/>
    </source>
</evidence>
<reference evidence="5" key="2">
    <citation type="submission" date="2020-11" db="EMBL/GenBank/DDBJ databases">
        <authorList>
            <person name="McCartney M.A."/>
            <person name="Auch B."/>
            <person name="Kono T."/>
            <person name="Mallez S."/>
            <person name="Becker A."/>
            <person name="Gohl D.M."/>
            <person name="Silverstein K.A.T."/>
            <person name="Koren S."/>
            <person name="Bechman K.B."/>
            <person name="Herman A."/>
            <person name="Abrahante J.E."/>
            <person name="Garbe J."/>
        </authorList>
    </citation>
    <scope>NUCLEOTIDE SEQUENCE</scope>
    <source>
        <strain evidence="5">Duluth1</strain>
        <tissue evidence="5">Whole animal</tissue>
    </source>
</reference>
<keyword evidence="3" id="KW-0862">Zinc</keyword>
<dbReference type="SUPFAM" id="SSF52540">
    <property type="entry name" value="P-loop containing nucleoside triphosphate hydrolases"/>
    <property type="match status" value="1"/>
</dbReference>
<dbReference type="Gene3D" id="3.30.40.10">
    <property type="entry name" value="Zinc/RING finger domain, C3HC4 (zinc finger)"/>
    <property type="match status" value="1"/>
</dbReference>
<evidence type="ECO:0000313" key="5">
    <source>
        <dbReference type="EMBL" id="KAH3853704.1"/>
    </source>
</evidence>
<dbReference type="AlphaFoldDB" id="A0A9D4L9D0"/>
<accession>A0A9D4L9D0</accession>
<sequence length="423" mass="47078">MPAPPCLFCLRRIYSNSRAVTCDKCQRCHHIRCGNTGISEEVYDEAVRNQDELRFVCMRCRHYDTSDDDMDVDEVVHVLRVPDAPTDIEATQAALLLHEESGSGDTMDTVGADHSTSMFDVSRPERFMESEAEETDLNDETVHDVVLDGTSTYTVVDGGSKKGSRKLVSSEGYAFVVKSTLSKIKAAVRGDVFESAPVIVRRVLEPNDQNLPPGARISEQNLCKLANRCRKNMRPTDPVSSIQCHTRAFVRGLGPELWNGIDTVAILPTGFGKSIIYQLLPYLIQKKTGAAEPMIAIVVAPLNSIMDDKIQSLRSKNLKGCYLSYDAKEIVTFDDNEDDIEGHSSDKETEARGGGAQKLSKGAGKTARIASHFCCRSAFFILTCEAHGFSALNCTYVYEEMHMDCQSRHSKNYERLWQSVYMD</sequence>
<dbReference type="EMBL" id="JAIWYP010000003">
    <property type="protein sequence ID" value="KAH3853704.1"/>
    <property type="molecule type" value="Genomic_DNA"/>
</dbReference>
<dbReference type="Gene3D" id="3.40.50.300">
    <property type="entry name" value="P-loop containing nucleotide triphosphate hydrolases"/>
    <property type="match status" value="1"/>
</dbReference>
<keyword evidence="1" id="KW-0479">Metal-binding</keyword>
<name>A0A9D4L9D0_DREPO</name>
<organism evidence="5 6">
    <name type="scientific">Dreissena polymorpha</name>
    <name type="common">Zebra mussel</name>
    <name type="synonym">Mytilus polymorpha</name>
    <dbReference type="NCBI Taxonomy" id="45954"/>
    <lineage>
        <taxon>Eukaryota</taxon>
        <taxon>Metazoa</taxon>
        <taxon>Spiralia</taxon>
        <taxon>Lophotrochozoa</taxon>
        <taxon>Mollusca</taxon>
        <taxon>Bivalvia</taxon>
        <taxon>Autobranchia</taxon>
        <taxon>Heteroconchia</taxon>
        <taxon>Euheterodonta</taxon>
        <taxon>Imparidentia</taxon>
        <taxon>Neoheterodontei</taxon>
        <taxon>Myida</taxon>
        <taxon>Dreissenoidea</taxon>
        <taxon>Dreissenidae</taxon>
        <taxon>Dreissena</taxon>
    </lineage>
</organism>
<feature type="compositionally biased region" description="Basic and acidic residues" evidence="4">
    <location>
        <begin position="341"/>
        <end position="351"/>
    </location>
</feature>
<dbReference type="PROSITE" id="PS01359">
    <property type="entry name" value="ZF_PHD_1"/>
    <property type="match status" value="1"/>
</dbReference>
<proteinExistence type="predicted"/>
<keyword evidence="6" id="KW-1185">Reference proteome</keyword>
<keyword evidence="2" id="KW-0863">Zinc-finger</keyword>
<protein>
    <submittedName>
        <fullName evidence="5">Uncharacterized protein</fullName>
    </submittedName>
</protein>
<feature type="region of interest" description="Disordered" evidence="4">
    <location>
        <begin position="337"/>
        <end position="359"/>
    </location>
</feature>
<dbReference type="Proteomes" id="UP000828390">
    <property type="component" value="Unassembled WGS sequence"/>
</dbReference>